<keyword evidence="3" id="KW-1185">Reference proteome</keyword>
<reference evidence="2 3" key="1">
    <citation type="submission" date="2020-05" db="EMBL/GenBank/DDBJ databases">
        <authorList>
            <person name="Kim M.K."/>
        </authorList>
    </citation>
    <scope>NUCLEOTIDE SEQUENCE [LARGE SCALE GENOMIC DNA]</scope>
    <source>
        <strain evidence="2 3">BT25</strain>
    </source>
</reference>
<keyword evidence="1" id="KW-0472">Membrane</keyword>
<comment type="caution">
    <text evidence="2">The sequence shown here is derived from an EMBL/GenBank/DDBJ whole genome shotgun (WGS) entry which is preliminary data.</text>
</comment>
<dbReference type="RefSeq" id="WP_162737242.1">
    <property type="nucleotide sequence ID" value="NZ_JABUMX010000003.1"/>
</dbReference>
<dbReference type="Proteomes" id="UP000550508">
    <property type="component" value="Unassembled WGS sequence"/>
</dbReference>
<dbReference type="InterPro" id="IPR018666">
    <property type="entry name" value="DUF2125"/>
</dbReference>
<keyword evidence="1" id="KW-0812">Transmembrane</keyword>
<dbReference type="EMBL" id="JABUMX010000003">
    <property type="protein sequence ID" value="NTS32284.1"/>
    <property type="molecule type" value="Genomic_DNA"/>
</dbReference>
<evidence type="ECO:0000313" key="2">
    <source>
        <dbReference type="EMBL" id="NTS32284.1"/>
    </source>
</evidence>
<evidence type="ECO:0000313" key="3">
    <source>
        <dbReference type="Proteomes" id="UP000550508"/>
    </source>
</evidence>
<accession>A0A849VTQ7</accession>
<proteinExistence type="predicted"/>
<protein>
    <submittedName>
        <fullName evidence="2">DUF2125 domain-containing protein</fullName>
    </submittedName>
</protein>
<evidence type="ECO:0000256" key="1">
    <source>
        <dbReference type="SAM" id="Phobius"/>
    </source>
</evidence>
<dbReference type="AlphaFoldDB" id="A0A849VTQ7"/>
<organism evidence="2 3">
    <name type="scientific">Phyllobacterium pellucidum</name>
    <dbReference type="NCBI Taxonomy" id="2740464"/>
    <lineage>
        <taxon>Bacteria</taxon>
        <taxon>Pseudomonadati</taxon>
        <taxon>Pseudomonadota</taxon>
        <taxon>Alphaproteobacteria</taxon>
        <taxon>Hyphomicrobiales</taxon>
        <taxon>Phyllobacteriaceae</taxon>
        <taxon>Phyllobacterium</taxon>
    </lineage>
</organism>
<keyword evidence="1" id="KW-1133">Transmembrane helix</keyword>
<sequence length="345" mass="36644">MIDSDSRTMPSSTPETVRKPRRLLKFLIGGLVVLGVIYTAGWYYLARELEARVATNIAAFKERGIDATCENARASGFPLRVGLDCDKVGWADKAKNLSVTAGSFRSAAQLYDPMRINSVIEGPAALDLPGFIPLDAKWEGLTSSIRLDRPLPKEITIDGKNVVVSGRDPGAAPIAVVGSGQLDFRANDPQMDVSLSFNKLKLADNVVPNRSLPELTGAADIGLANGFALLGKTERNLTVLRGQSGTLRKVDLSFEDGSGVGITGPFSVAEDGRITGEFRVTLRNPEGFAKAVQDIVPEAGNTISTVLQALAFAPRDANGAPTLPISVKNGKMSVGFINIGRLPAL</sequence>
<gene>
    <name evidence="2" type="ORF">HQ945_13560</name>
</gene>
<feature type="transmembrane region" description="Helical" evidence="1">
    <location>
        <begin position="26"/>
        <end position="45"/>
    </location>
</feature>
<dbReference type="Pfam" id="PF09898">
    <property type="entry name" value="DUF2125"/>
    <property type="match status" value="1"/>
</dbReference>
<name>A0A849VTQ7_9HYPH</name>